<dbReference type="EMBL" id="CP000050">
    <property type="protein sequence ID" value="AAY47859.1"/>
    <property type="molecule type" value="Genomic_DNA"/>
</dbReference>
<protein>
    <submittedName>
        <fullName evidence="1">Uncharacterized protein</fullName>
    </submittedName>
</protein>
<organism evidence="1 2">
    <name type="scientific">Xanthomonas campestris pv. campestris (strain 8004)</name>
    <dbReference type="NCBI Taxonomy" id="314565"/>
    <lineage>
        <taxon>Bacteria</taxon>
        <taxon>Pseudomonadati</taxon>
        <taxon>Pseudomonadota</taxon>
        <taxon>Gammaproteobacteria</taxon>
        <taxon>Lysobacterales</taxon>
        <taxon>Lysobacteraceae</taxon>
        <taxon>Xanthomonas</taxon>
    </lineage>
</organism>
<sequence length="114" mass="12378">MPMPVSYSISLPDPKLARGSAPAVSFSANGAEAFAEQLQAALRDPAWFDRWRQLQADPDEVDPSLGVTDPAATVTGKQGDLRIDLVATTSIPGDLLKQRMQALAGHHWELRDVR</sequence>
<evidence type="ECO:0000313" key="1">
    <source>
        <dbReference type="EMBL" id="AAY47859.1"/>
    </source>
</evidence>
<dbReference type="KEGG" id="xcb:XC_0781"/>
<gene>
    <name evidence="1" type="ordered locus">XC_0781</name>
</gene>
<name>A0A0H2X5R6_XANC8</name>
<accession>A0A0H2X5R6</accession>
<evidence type="ECO:0000313" key="2">
    <source>
        <dbReference type="Proteomes" id="UP000000420"/>
    </source>
</evidence>
<proteinExistence type="predicted"/>
<dbReference type="Proteomes" id="UP000000420">
    <property type="component" value="Chromosome"/>
</dbReference>
<dbReference type="HOGENOM" id="CLU_2144893_0_0_6"/>
<reference evidence="1 2" key="1">
    <citation type="journal article" date="2005" name="Genome Res.">
        <title>Comparative and functional genomic analyses of the pathogenicity of phytopathogen Xanthomonas campestris pv. campestris.</title>
        <authorList>
            <person name="Qian W."/>
            <person name="Jia Y."/>
            <person name="Ren S.X."/>
            <person name="He Y.Q."/>
            <person name="Feng J.X."/>
            <person name="Lu L.F."/>
            <person name="Sun Q."/>
            <person name="Ying G."/>
            <person name="Tang D.J."/>
            <person name="Tang H."/>
            <person name="Wu W."/>
            <person name="Hao P."/>
            <person name="Wang L."/>
            <person name="Jiang B.L."/>
            <person name="Zeng S."/>
            <person name="Gu W.Y."/>
            <person name="Lu G."/>
            <person name="Rong L."/>
            <person name="Tian Y."/>
            <person name="Yao Z."/>
            <person name="Fu G."/>
            <person name="Chen B."/>
            <person name="Fang R."/>
            <person name="Qiang B."/>
            <person name="Chen Z."/>
            <person name="Zhao G.P."/>
            <person name="Tang J.L."/>
            <person name="He C."/>
        </authorList>
    </citation>
    <scope>NUCLEOTIDE SEQUENCE [LARGE SCALE GENOMIC DNA]</scope>
    <source>
        <strain evidence="1 2">8004</strain>
    </source>
</reference>
<dbReference type="AlphaFoldDB" id="A0A0H2X5R6"/>